<dbReference type="AlphaFoldDB" id="U5QMG1"/>
<dbReference type="OrthoDB" id="447151at2"/>
<dbReference type="PANTHER" id="PTHR44688">
    <property type="entry name" value="DNA-BINDING TRANSCRIPTIONAL ACTIVATOR DEVR_DOSR"/>
    <property type="match status" value="1"/>
</dbReference>
<dbReference type="GO" id="GO:0006355">
    <property type="term" value="P:regulation of DNA-templated transcription"/>
    <property type="evidence" value="ECO:0007669"/>
    <property type="project" value="InterPro"/>
</dbReference>
<comment type="caution">
    <text evidence="4">Lacks conserved residue(s) required for the propagation of feature annotation.</text>
</comment>
<dbReference type="PROSITE" id="PS50110">
    <property type="entry name" value="RESPONSE_REGULATORY"/>
    <property type="match status" value="1"/>
</dbReference>
<dbReference type="Proteomes" id="UP000017396">
    <property type="component" value="Chromosome"/>
</dbReference>
<evidence type="ECO:0000313" key="7">
    <source>
        <dbReference type="EMBL" id="AGY60187.1"/>
    </source>
</evidence>
<dbReference type="STRING" id="1183438.GKIL_3941"/>
<dbReference type="InterPro" id="IPR011006">
    <property type="entry name" value="CheY-like_superfamily"/>
</dbReference>
<dbReference type="SMART" id="SM00421">
    <property type="entry name" value="HTH_LUXR"/>
    <property type="match status" value="1"/>
</dbReference>
<dbReference type="PROSITE" id="PS50043">
    <property type="entry name" value="HTH_LUXR_2"/>
    <property type="match status" value="1"/>
</dbReference>
<keyword evidence="3" id="KW-0804">Transcription</keyword>
<reference evidence="7 8" key="1">
    <citation type="journal article" date="2013" name="PLoS ONE">
        <title>Cultivation and Complete Genome Sequencing of Gloeobacter kilaueensis sp. nov., from a Lava Cave in Kilauea Caldera, Hawai'i.</title>
        <authorList>
            <person name="Saw J.H."/>
            <person name="Schatz M."/>
            <person name="Brown M.V."/>
            <person name="Kunkel D.D."/>
            <person name="Foster J.S."/>
            <person name="Shick H."/>
            <person name="Christensen S."/>
            <person name="Hou S."/>
            <person name="Wan X."/>
            <person name="Donachie S.P."/>
        </authorList>
    </citation>
    <scope>NUCLEOTIDE SEQUENCE [LARGE SCALE GENOMIC DNA]</scope>
    <source>
        <strain evidence="8">JS</strain>
    </source>
</reference>
<evidence type="ECO:0000256" key="1">
    <source>
        <dbReference type="ARBA" id="ARBA00023015"/>
    </source>
</evidence>
<evidence type="ECO:0000259" key="5">
    <source>
        <dbReference type="PROSITE" id="PS50043"/>
    </source>
</evidence>
<evidence type="ECO:0000256" key="2">
    <source>
        <dbReference type="ARBA" id="ARBA00023125"/>
    </source>
</evidence>
<keyword evidence="2" id="KW-0238">DNA-binding</keyword>
<evidence type="ECO:0000259" key="6">
    <source>
        <dbReference type="PROSITE" id="PS50110"/>
    </source>
</evidence>
<feature type="domain" description="HTH luxR-type" evidence="5">
    <location>
        <begin position="160"/>
        <end position="225"/>
    </location>
</feature>
<evidence type="ECO:0000313" key="8">
    <source>
        <dbReference type="Proteomes" id="UP000017396"/>
    </source>
</evidence>
<proteinExistence type="predicted"/>
<dbReference type="InterPro" id="IPR000792">
    <property type="entry name" value="Tscrpt_reg_LuxR_C"/>
</dbReference>
<keyword evidence="8" id="KW-1185">Reference proteome</keyword>
<dbReference type="InterPro" id="IPR001789">
    <property type="entry name" value="Sig_transdc_resp-reg_receiver"/>
</dbReference>
<feature type="domain" description="Response regulatory" evidence="6">
    <location>
        <begin position="14"/>
        <end position="129"/>
    </location>
</feature>
<dbReference type="PRINTS" id="PR00038">
    <property type="entry name" value="HTHLUXR"/>
</dbReference>
<dbReference type="GO" id="GO:0000160">
    <property type="term" value="P:phosphorelay signal transduction system"/>
    <property type="evidence" value="ECO:0007669"/>
    <property type="project" value="InterPro"/>
</dbReference>
<sequence length="231" mass="25043">MLCPSSITGGAESGVVLISDHPLTRYAFKRLIKDHTSLRVAAQLTSSELEPLSEPPLARLIVLEVSAAGEREQNLVRRLREWLPGGRILVLLRSIDAQSVKALVAAGAASVWTTSSTLSVLLQAIHQTIEGRRWIDPACLEASESPRSSKSTLSAAQVARTGSASLLSYRELQILTLIRQGYSNQQIAASLFLSVHTVKHHMTRIMFKLSATNRTQAVLKAIQSGIELVGS</sequence>
<evidence type="ECO:0000256" key="3">
    <source>
        <dbReference type="ARBA" id="ARBA00023163"/>
    </source>
</evidence>
<dbReference type="EMBL" id="CP003587">
    <property type="protein sequence ID" value="AGY60187.1"/>
    <property type="molecule type" value="Genomic_DNA"/>
</dbReference>
<name>U5QMG1_GLOK1</name>
<dbReference type="Gene3D" id="3.40.50.2300">
    <property type="match status" value="1"/>
</dbReference>
<dbReference type="HOGENOM" id="CLU_000445_90_8_3"/>
<dbReference type="InterPro" id="IPR016032">
    <property type="entry name" value="Sig_transdc_resp-reg_C-effctor"/>
</dbReference>
<dbReference type="KEGG" id="glj:GKIL_3941"/>
<gene>
    <name evidence="7" type="ORF">GKIL_3941</name>
</gene>
<dbReference type="PANTHER" id="PTHR44688:SF25">
    <property type="entry name" value="HTH LUXR-TYPE DOMAIN-CONTAINING PROTEIN"/>
    <property type="match status" value="1"/>
</dbReference>
<evidence type="ECO:0000256" key="4">
    <source>
        <dbReference type="PROSITE-ProRule" id="PRU00169"/>
    </source>
</evidence>
<accession>U5QMG1</accession>
<dbReference type="eggNOG" id="COG2197">
    <property type="taxonomic scope" value="Bacteria"/>
</dbReference>
<dbReference type="PROSITE" id="PS00622">
    <property type="entry name" value="HTH_LUXR_1"/>
    <property type="match status" value="1"/>
</dbReference>
<dbReference type="SUPFAM" id="SSF46894">
    <property type="entry name" value="C-terminal effector domain of the bipartite response regulators"/>
    <property type="match status" value="1"/>
</dbReference>
<organism evidence="7 8">
    <name type="scientific">Gloeobacter kilaueensis (strain ATCC BAA-2537 / CCAP 1431/1 / ULC 316 / JS1)</name>
    <dbReference type="NCBI Taxonomy" id="1183438"/>
    <lineage>
        <taxon>Bacteria</taxon>
        <taxon>Bacillati</taxon>
        <taxon>Cyanobacteriota</taxon>
        <taxon>Cyanophyceae</taxon>
        <taxon>Gloeobacterales</taxon>
        <taxon>Gloeobacteraceae</taxon>
        <taxon>Gloeobacter</taxon>
    </lineage>
</organism>
<dbReference type="GO" id="GO:0003677">
    <property type="term" value="F:DNA binding"/>
    <property type="evidence" value="ECO:0007669"/>
    <property type="project" value="UniProtKB-KW"/>
</dbReference>
<dbReference type="CDD" id="cd06170">
    <property type="entry name" value="LuxR_C_like"/>
    <property type="match status" value="1"/>
</dbReference>
<protein>
    <submittedName>
        <fullName evidence="7">Two component LuxR family transcriptional regulator</fullName>
    </submittedName>
</protein>
<dbReference type="SUPFAM" id="SSF52172">
    <property type="entry name" value="CheY-like"/>
    <property type="match status" value="1"/>
</dbReference>
<dbReference type="Pfam" id="PF00196">
    <property type="entry name" value="GerE"/>
    <property type="match status" value="1"/>
</dbReference>
<keyword evidence="1" id="KW-0805">Transcription regulation</keyword>